<evidence type="ECO:0000313" key="2">
    <source>
        <dbReference type="EMBL" id="TGB17367.1"/>
    </source>
</evidence>
<dbReference type="AlphaFoldDB" id="A0A4Z0HI83"/>
<comment type="caution">
    <text evidence="2">The sequence shown here is derived from an EMBL/GenBank/DDBJ whole genome shotgun (WGS) entry which is preliminary data.</text>
</comment>
<dbReference type="Proteomes" id="UP000297948">
    <property type="component" value="Unassembled WGS sequence"/>
</dbReference>
<evidence type="ECO:0000313" key="3">
    <source>
        <dbReference type="Proteomes" id="UP000297948"/>
    </source>
</evidence>
<organism evidence="2 3">
    <name type="scientific">Streptomyces palmae</name>
    <dbReference type="NCBI Taxonomy" id="1701085"/>
    <lineage>
        <taxon>Bacteria</taxon>
        <taxon>Bacillati</taxon>
        <taxon>Actinomycetota</taxon>
        <taxon>Actinomycetes</taxon>
        <taxon>Kitasatosporales</taxon>
        <taxon>Streptomycetaceae</taxon>
        <taxon>Streptomyces</taxon>
    </lineage>
</organism>
<proteinExistence type="predicted"/>
<gene>
    <name evidence="2" type="ORF">E4099_03540</name>
</gene>
<dbReference type="OrthoDB" id="6620093at2"/>
<sequence>MAMADGLHLVFVPRAFQPAADAFDERSHFIGPSMGGREQVEQYLRQHSGVTPRSRAAVRDQAPAGRAGDRNSAGCREQRLLGDRRRGGPARHRGLIDAVSHHVRASSVPPGATPWGSRRRTATMCDR</sequence>
<keyword evidence="3" id="KW-1185">Reference proteome</keyword>
<evidence type="ECO:0000256" key="1">
    <source>
        <dbReference type="SAM" id="MobiDB-lite"/>
    </source>
</evidence>
<accession>A0A4Z0HI83</accession>
<feature type="region of interest" description="Disordered" evidence="1">
    <location>
        <begin position="48"/>
        <end position="91"/>
    </location>
</feature>
<name>A0A4Z0HI83_9ACTN</name>
<feature type="compositionally biased region" description="Basic and acidic residues" evidence="1">
    <location>
        <begin position="76"/>
        <end position="86"/>
    </location>
</feature>
<reference evidence="2 3" key="1">
    <citation type="submission" date="2019-03" db="EMBL/GenBank/DDBJ databases">
        <authorList>
            <person name="Gonzalez-Pimentel J.L."/>
        </authorList>
    </citation>
    <scope>NUCLEOTIDE SEQUENCE [LARGE SCALE GENOMIC DNA]</scope>
    <source>
        <strain evidence="2 3">JCM 31289</strain>
    </source>
</reference>
<dbReference type="Gene3D" id="3.40.50.2000">
    <property type="entry name" value="Glycogen Phosphorylase B"/>
    <property type="match status" value="1"/>
</dbReference>
<feature type="region of interest" description="Disordered" evidence="1">
    <location>
        <begin position="104"/>
        <end position="127"/>
    </location>
</feature>
<dbReference type="EMBL" id="SRID01000017">
    <property type="protein sequence ID" value="TGB17367.1"/>
    <property type="molecule type" value="Genomic_DNA"/>
</dbReference>
<protein>
    <submittedName>
        <fullName evidence="2">Uncharacterized protein</fullName>
    </submittedName>
</protein>